<dbReference type="AlphaFoldDB" id="A0A1E5KXK3"/>
<gene>
    <name evidence="6" type="ORF">BCR26_13070</name>
</gene>
<dbReference type="OrthoDB" id="2195013at2"/>
<dbReference type="SUPFAM" id="SSF46894">
    <property type="entry name" value="C-terminal effector domain of the bipartite response regulators"/>
    <property type="match status" value="1"/>
</dbReference>
<proteinExistence type="predicted"/>
<dbReference type="GO" id="GO:0006355">
    <property type="term" value="P:regulation of DNA-templated transcription"/>
    <property type="evidence" value="ECO:0007669"/>
    <property type="project" value="InterPro"/>
</dbReference>
<dbReference type="InterPro" id="IPR016032">
    <property type="entry name" value="Sig_transdc_resp-reg_C-effctor"/>
</dbReference>
<evidence type="ECO:0000256" key="4">
    <source>
        <dbReference type="PROSITE-ProRule" id="PRU01091"/>
    </source>
</evidence>
<evidence type="ECO:0000256" key="3">
    <source>
        <dbReference type="ARBA" id="ARBA00023163"/>
    </source>
</evidence>
<protein>
    <recommendedName>
        <fullName evidence="5">OmpR/PhoB-type domain-containing protein</fullName>
    </recommendedName>
</protein>
<dbReference type="EMBL" id="MIEK01000020">
    <property type="protein sequence ID" value="OEH82575.1"/>
    <property type="molecule type" value="Genomic_DNA"/>
</dbReference>
<organism evidence="6 7">
    <name type="scientific">Enterococcus rivorum</name>
    <dbReference type="NCBI Taxonomy" id="762845"/>
    <lineage>
        <taxon>Bacteria</taxon>
        <taxon>Bacillati</taxon>
        <taxon>Bacillota</taxon>
        <taxon>Bacilli</taxon>
        <taxon>Lactobacillales</taxon>
        <taxon>Enterococcaceae</taxon>
        <taxon>Enterococcus</taxon>
    </lineage>
</organism>
<dbReference type="InterPro" id="IPR001867">
    <property type="entry name" value="OmpR/PhoB-type_DNA-bd"/>
</dbReference>
<evidence type="ECO:0000259" key="5">
    <source>
        <dbReference type="PROSITE" id="PS51755"/>
    </source>
</evidence>
<dbReference type="PROSITE" id="PS51755">
    <property type="entry name" value="OMPR_PHOB"/>
    <property type="match status" value="1"/>
</dbReference>
<keyword evidence="7" id="KW-1185">Reference proteome</keyword>
<dbReference type="Pfam" id="PF00486">
    <property type="entry name" value="Trans_reg_C"/>
    <property type="match status" value="1"/>
</dbReference>
<keyword evidence="3" id="KW-0804">Transcription</keyword>
<dbReference type="InterPro" id="IPR036388">
    <property type="entry name" value="WH-like_DNA-bd_sf"/>
</dbReference>
<evidence type="ECO:0000256" key="1">
    <source>
        <dbReference type="ARBA" id="ARBA00023015"/>
    </source>
</evidence>
<comment type="caution">
    <text evidence="6">The sequence shown here is derived from an EMBL/GenBank/DDBJ whole genome shotgun (WGS) entry which is preliminary data.</text>
</comment>
<name>A0A1E5KXK3_9ENTE</name>
<dbReference type="GO" id="GO:0000160">
    <property type="term" value="P:phosphorelay signal transduction system"/>
    <property type="evidence" value="ECO:0007669"/>
    <property type="project" value="InterPro"/>
</dbReference>
<reference evidence="6 7" key="1">
    <citation type="submission" date="2016-09" db="EMBL/GenBank/DDBJ databases">
        <authorList>
            <person name="Capua I."/>
            <person name="De Benedictis P."/>
            <person name="Joannis T."/>
            <person name="Lombin L.H."/>
            <person name="Cattoli G."/>
        </authorList>
    </citation>
    <scope>NUCLEOTIDE SEQUENCE [LARGE SCALE GENOMIC DNA]</scope>
    <source>
        <strain evidence="6 7">LMG 25899</strain>
    </source>
</reference>
<dbReference type="Proteomes" id="UP000095256">
    <property type="component" value="Unassembled WGS sequence"/>
</dbReference>
<dbReference type="CDD" id="cd00383">
    <property type="entry name" value="trans_reg_C"/>
    <property type="match status" value="1"/>
</dbReference>
<evidence type="ECO:0000313" key="6">
    <source>
        <dbReference type="EMBL" id="OEH82575.1"/>
    </source>
</evidence>
<dbReference type="GO" id="GO:0003677">
    <property type="term" value="F:DNA binding"/>
    <property type="evidence" value="ECO:0007669"/>
    <property type="project" value="UniProtKB-UniRule"/>
</dbReference>
<keyword evidence="2 4" id="KW-0238">DNA-binding</keyword>
<feature type="DNA-binding region" description="OmpR/PhoB-type" evidence="4">
    <location>
        <begin position="130"/>
        <end position="231"/>
    </location>
</feature>
<dbReference type="Gene3D" id="1.10.10.10">
    <property type="entry name" value="Winged helix-like DNA-binding domain superfamily/Winged helix DNA-binding domain"/>
    <property type="match status" value="1"/>
</dbReference>
<dbReference type="RefSeq" id="WP_069698491.1">
    <property type="nucleotide sequence ID" value="NZ_JAGGMA010000029.1"/>
</dbReference>
<dbReference type="STRING" id="762845.BCR26_13070"/>
<dbReference type="SMART" id="SM00862">
    <property type="entry name" value="Trans_reg_C"/>
    <property type="match status" value="1"/>
</dbReference>
<evidence type="ECO:0000256" key="2">
    <source>
        <dbReference type="ARBA" id="ARBA00023125"/>
    </source>
</evidence>
<evidence type="ECO:0000313" key="7">
    <source>
        <dbReference type="Proteomes" id="UP000095256"/>
    </source>
</evidence>
<keyword evidence="1" id="KW-0805">Transcription regulation</keyword>
<accession>A0A1E5KXK3</accession>
<sequence length="235" mass="27286">MCAIAIIELTEYMFNRQEFEKHTDIDLFFFENKKVNLNKINGMNGIIFCSNHEAESAELFNLILSIKKDSSIPMWTFLKNYQPLTKKNILHLGVLDNFSEKTPMDEMAIMVKNTMNIVYTIQDKRKGNSQPLATSKKIDLNPLNLEVVVQGEKIGLTKIEYALVDYLYQNVNQTCTYEEIYSYIWNGSCEGKLKQYKVSNVLFHLRNKLKDHGKSPQIFKTIRSIGYMLNDSIIE</sequence>
<feature type="domain" description="OmpR/PhoB-type" evidence="5">
    <location>
        <begin position="130"/>
        <end position="231"/>
    </location>
</feature>